<accession>A0A6A6EJP9</accession>
<gene>
    <name evidence="2" type="ORF">K469DRAFT_558053</name>
</gene>
<proteinExistence type="predicted"/>
<feature type="region of interest" description="Disordered" evidence="1">
    <location>
        <begin position="1"/>
        <end position="87"/>
    </location>
</feature>
<feature type="compositionally biased region" description="Polar residues" evidence="1">
    <location>
        <begin position="28"/>
        <end position="40"/>
    </location>
</feature>
<dbReference type="AlphaFoldDB" id="A0A6A6EJP9"/>
<dbReference type="Proteomes" id="UP000800200">
    <property type="component" value="Unassembled WGS sequence"/>
</dbReference>
<name>A0A6A6EJP9_9PEZI</name>
<keyword evidence="3" id="KW-1185">Reference proteome</keyword>
<reference evidence="2" key="1">
    <citation type="journal article" date="2020" name="Stud. Mycol.">
        <title>101 Dothideomycetes genomes: a test case for predicting lifestyles and emergence of pathogens.</title>
        <authorList>
            <person name="Haridas S."/>
            <person name="Albert R."/>
            <person name="Binder M."/>
            <person name="Bloem J."/>
            <person name="Labutti K."/>
            <person name="Salamov A."/>
            <person name="Andreopoulos B."/>
            <person name="Baker S."/>
            <person name="Barry K."/>
            <person name="Bills G."/>
            <person name="Bluhm B."/>
            <person name="Cannon C."/>
            <person name="Castanera R."/>
            <person name="Culley D."/>
            <person name="Daum C."/>
            <person name="Ezra D."/>
            <person name="Gonzalez J."/>
            <person name="Henrissat B."/>
            <person name="Kuo A."/>
            <person name="Liang C."/>
            <person name="Lipzen A."/>
            <person name="Lutzoni F."/>
            <person name="Magnuson J."/>
            <person name="Mondo S."/>
            <person name="Nolan M."/>
            <person name="Ohm R."/>
            <person name="Pangilinan J."/>
            <person name="Park H.-J."/>
            <person name="Ramirez L."/>
            <person name="Alfaro M."/>
            <person name="Sun H."/>
            <person name="Tritt A."/>
            <person name="Yoshinaga Y."/>
            <person name="Zwiers L.-H."/>
            <person name="Turgeon B."/>
            <person name="Goodwin S."/>
            <person name="Spatafora J."/>
            <person name="Crous P."/>
            <person name="Grigoriev I."/>
        </authorList>
    </citation>
    <scope>NUCLEOTIDE SEQUENCE</scope>
    <source>
        <strain evidence="2">CBS 207.26</strain>
    </source>
</reference>
<evidence type="ECO:0000313" key="3">
    <source>
        <dbReference type="Proteomes" id="UP000800200"/>
    </source>
</evidence>
<sequence>MLSFHSAKRPREEDSDSEDDRYTKKSRFWQTQYQHGQHNYPSPSNLPLRPSLTHSPSPPSQVPNLEAMTPAQSEHSEANSPVSLQDDPIVFSSPHDDIDMEMDDDDFDIIGSQPPDSPLVPFSLRPAKLNAQLFAEPASNTGRIPTPIHGTFYAPRGPVRGGGIAGLEYPGSGMAGSLGMGRVGMTDNYLGVPEVPILHPPVMRKQAQVDADRGRRMPSPISEDEDIPDTPTAFTQSQLSRLSVTTTSSSDATNVGMEEEKAGNVVPPPGVVTTPSRGRKRSGAFTGKGRFSMGYREDCDKCRARIPGHYSHFLPA</sequence>
<feature type="compositionally biased region" description="Low complexity" evidence="1">
    <location>
        <begin position="235"/>
        <end position="250"/>
    </location>
</feature>
<protein>
    <submittedName>
        <fullName evidence="2">Uncharacterized protein</fullName>
    </submittedName>
</protein>
<feature type="compositionally biased region" description="Polar residues" evidence="1">
    <location>
        <begin position="70"/>
        <end position="83"/>
    </location>
</feature>
<dbReference type="EMBL" id="ML994617">
    <property type="protein sequence ID" value="KAF2190919.1"/>
    <property type="molecule type" value="Genomic_DNA"/>
</dbReference>
<dbReference type="OrthoDB" id="2446291at2759"/>
<organism evidence="2 3">
    <name type="scientific">Zopfia rhizophila CBS 207.26</name>
    <dbReference type="NCBI Taxonomy" id="1314779"/>
    <lineage>
        <taxon>Eukaryota</taxon>
        <taxon>Fungi</taxon>
        <taxon>Dikarya</taxon>
        <taxon>Ascomycota</taxon>
        <taxon>Pezizomycotina</taxon>
        <taxon>Dothideomycetes</taxon>
        <taxon>Dothideomycetes incertae sedis</taxon>
        <taxon>Zopfiaceae</taxon>
        <taxon>Zopfia</taxon>
    </lineage>
</organism>
<feature type="region of interest" description="Disordered" evidence="1">
    <location>
        <begin position="209"/>
        <end position="290"/>
    </location>
</feature>
<feature type="compositionally biased region" description="Low complexity" evidence="1">
    <location>
        <begin position="41"/>
        <end position="52"/>
    </location>
</feature>
<evidence type="ECO:0000256" key="1">
    <source>
        <dbReference type="SAM" id="MobiDB-lite"/>
    </source>
</evidence>
<evidence type="ECO:0000313" key="2">
    <source>
        <dbReference type="EMBL" id="KAF2190919.1"/>
    </source>
</evidence>